<dbReference type="SUPFAM" id="SSF57845">
    <property type="entry name" value="B-box zinc-binding domain"/>
    <property type="match status" value="1"/>
</dbReference>
<evidence type="ECO:0000313" key="3">
    <source>
        <dbReference type="Proteomes" id="UP000596742"/>
    </source>
</evidence>
<evidence type="ECO:0008006" key="4">
    <source>
        <dbReference type="Google" id="ProtNLM"/>
    </source>
</evidence>
<keyword evidence="3" id="KW-1185">Reference proteome</keyword>
<dbReference type="SUPFAM" id="SSF101898">
    <property type="entry name" value="NHL repeat"/>
    <property type="match status" value="1"/>
</dbReference>
<gene>
    <name evidence="2" type="ORF">MGAL_10B006977</name>
</gene>
<dbReference type="Proteomes" id="UP000596742">
    <property type="component" value="Unassembled WGS sequence"/>
</dbReference>
<protein>
    <recommendedName>
        <fullName evidence="4">B box-type domain-containing protein</fullName>
    </recommendedName>
</protein>
<feature type="coiled-coil region" evidence="1">
    <location>
        <begin position="87"/>
        <end position="129"/>
    </location>
</feature>
<dbReference type="Gene3D" id="2.120.10.30">
    <property type="entry name" value="TolB, C-terminal domain"/>
    <property type="match status" value="1"/>
</dbReference>
<accession>A0A8B6G3W4</accession>
<organism evidence="2 3">
    <name type="scientific">Mytilus galloprovincialis</name>
    <name type="common">Mediterranean mussel</name>
    <dbReference type="NCBI Taxonomy" id="29158"/>
    <lineage>
        <taxon>Eukaryota</taxon>
        <taxon>Metazoa</taxon>
        <taxon>Spiralia</taxon>
        <taxon>Lophotrochozoa</taxon>
        <taxon>Mollusca</taxon>
        <taxon>Bivalvia</taxon>
        <taxon>Autobranchia</taxon>
        <taxon>Pteriomorphia</taxon>
        <taxon>Mytilida</taxon>
        <taxon>Mytiloidea</taxon>
        <taxon>Mytilidae</taxon>
        <taxon>Mytilinae</taxon>
        <taxon>Mytilus</taxon>
    </lineage>
</organism>
<sequence>MCPYHDQRYELYCPNHSAACCLQCFTEKHQNCKDLKRLTDIMKDIKSLTSVTRVEQDLNDANENYEMIITYLNRRLSTILNQKKTKIEEINLIRKSLNEHLDNLEQRMIKELVVEHNKLETETKKVINQVETKRSRVKNYLEDLTKMKNFATELQTFIGIQEMENMTTEEVRYLQKLIQSGDLDELNIEVKISSDVKSAVQKLICFGSVSVSSVPCSLELKKKVECQVPIFVPTVKTINDISPVLKQKIMLPKNATNITGCQILPNGHLLFVDKALKQLIKYKNKDNDIETVMTFGDTPYYVCYIKENTVAVTLPKSHKILKIDLVSREIVKTIVRENNTKCYGIDSNGKVIVVAEYLDGFNQNESVYILDLEGRELRCINMNSKFWEGLTMFKDKFYCTNWNSNKVLSMQDDGDTLWENDTKELSKPIGIAIDNNQCIYVACEKNSKIIIISPDGLTSRILLSTADEINEPTDISIDRETQSLLVSNRRNGVAFLFSI</sequence>
<evidence type="ECO:0000256" key="1">
    <source>
        <dbReference type="SAM" id="Coils"/>
    </source>
</evidence>
<dbReference type="EMBL" id="UYJE01007815">
    <property type="protein sequence ID" value="VDI58211.1"/>
    <property type="molecule type" value="Genomic_DNA"/>
</dbReference>
<dbReference type="InterPro" id="IPR011042">
    <property type="entry name" value="6-blade_b-propeller_TolB-like"/>
</dbReference>
<dbReference type="AlphaFoldDB" id="A0A8B6G3W4"/>
<keyword evidence="1" id="KW-0175">Coiled coil</keyword>
<proteinExistence type="predicted"/>
<name>A0A8B6G3W4_MYTGA</name>
<dbReference type="CDD" id="cd19756">
    <property type="entry name" value="Bbox2"/>
    <property type="match status" value="1"/>
</dbReference>
<reference evidence="2" key="1">
    <citation type="submission" date="2018-11" db="EMBL/GenBank/DDBJ databases">
        <authorList>
            <person name="Alioto T."/>
            <person name="Alioto T."/>
        </authorList>
    </citation>
    <scope>NUCLEOTIDE SEQUENCE</scope>
</reference>
<comment type="caution">
    <text evidence="2">The sequence shown here is derived from an EMBL/GenBank/DDBJ whole genome shotgun (WGS) entry which is preliminary data.</text>
</comment>
<evidence type="ECO:0000313" key="2">
    <source>
        <dbReference type="EMBL" id="VDI58211.1"/>
    </source>
</evidence>
<dbReference type="OrthoDB" id="6099972at2759"/>